<organism evidence="2 3">
    <name type="scientific">Batillaria attramentaria</name>
    <dbReference type="NCBI Taxonomy" id="370345"/>
    <lineage>
        <taxon>Eukaryota</taxon>
        <taxon>Metazoa</taxon>
        <taxon>Spiralia</taxon>
        <taxon>Lophotrochozoa</taxon>
        <taxon>Mollusca</taxon>
        <taxon>Gastropoda</taxon>
        <taxon>Caenogastropoda</taxon>
        <taxon>Sorbeoconcha</taxon>
        <taxon>Cerithioidea</taxon>
        <taxon>Batillariidae</taxon>
        <taxon>Batillaria</taxon>
    </lineage>
</organism>
<dbReference type="Proteomes" id="UP001519460">
    <property type="component" value="Unassembled WGS sequence"/>
</dbReference>
<comment type="caution">
    <text evidence="2">The sequence shown here is derived from an EMBL/GenBank/DDBJ whole genome shotgun (WGS) entry which is preliminary data.</text>
</comment>
<proteinExistence type="predicted"/>
<dbReference type="AlphaFoldDB" id="A0ABD0KYY2"/>
<dbReference type="PANTHER" id="PTHR20883:SF48">
    <property type="entry name" value="ECTOINE DIOXYGENASE"/>
    <property type="match status" value="1"/>
</dbReference>
<dbReference type="Pfam" id="PF05721">
    <property type="entry name" value="PhyH"/>
    <property type="match status" value="1"/>
</dbReference>
<dbReference type="Gene3D" id="2.60.120.620">
    <property type="entry name" value="q2cbj1_9rhob like domain"/>
    <property type="match status" value="1"/>
</dbReference>
<dbReference type="PANTHER" id="PTHR20883">
    <property type="entry name" value="PHYTANOYL-COA DIOXYGENASE DOMAIN CONTAINING 1"/>
    <property type="match status" value="1"/>
</dbReference>
<comment type="cofactor">
    <cofactor evidence="1">
        <name>Fe cation</name>
        <dbReference type="ChEBI" id="CHEBI:24875"/>
    </cofactor>
</comment>
<evidence type="ECO:0000313" key="2">
    <source>
        <dbReference type="EMBL" id="KAK7492458.1"/>
    </source>
</evidence>
<keyword evidence="3" id="KW-1185">Reference proteome</keyword>
<name>A0ABD0KYY2_9CAEN</name>
<protein>
    <recommendedName>
        <fullName evidence="4">Phytanoyl-CoA dioxygenase</fullName>
    </recommendedName>
</protein>
<dbReference type="InterPro" id="IPR008775">
    <property type="entry name" value="Phytyl_CoA_dOase-like"/>
</dbReference>
<dbReference type="SUPFAM" id="SSF51197">
    <property type="entry name" value="Clavaminate synthase-like"/>
    <property type="match status" value="1"/>
</dbReference>
<gene>
    <name evidence="2" type="ORF">BaRGS_00016331</name>
</gene>
<dbReference type="EMBL" id="JACVVK020000103">
    <property type="protein sequence ID" value="KAK7492458.1"/>
    <property type="molecule type" value="Genomic_DNA"/>
</dbReference>
<accession>A0ABD0KYY2</accession>
<reference evidence="2 3" key="1">
    <citation type="journal article" date="2023" name="Sci. Data">
        <title>Genome assembly of the Korean intertidal mud-creeper Batillaria attramentaria.</title>
        <authorList>
            <person name="Patra A.K."/>
            <person name="Ho P.T."/>
            <person name="Jun S."/>
            <person name="Lee S.J."/>
            <person name="Kim Y."/>
            <person name="Won Y.J."/>
        </authorList>
    </citation>
    <scope>NUCLEOTIDE SEQUENCE [LARGE SCALE GENOMIC DNA]</scope>
    <source>
        <strain evidence="2">Wonlab-2016</strain>
    </source>
</reference>
<evidence type="ECO:0000256" key="1">
    <source>
        <dbReference type="ARBA" id="ARBA00001962"/>
    </source>
</evidence>
<evidence type="ECO:0008006" key="4">
    <source>
        <dbReference type="Google" id="ProtNLM"/>
    </source>
</evidence>
<dbReference type="GO" id="GO:0046872">
    <property type="term" value="F:metal ion binding"/>
    <property type="evidence" value="ECO:0007669"/>
    <property type="project" value="UniProtKB-ARBA"/>
</dbReference>
<sequence>MTTPTEFKPGVADWSTVHCLTGALATPVKDPQKWSSFAWPQERLDQFHKDGFVSNVRVLSEDQCDSLLQDYRYFLGEEKHPGMDMMYEYHTNQSDDPNNVLMHALGQWRLTKLFHDLVFLPQVVVPVSQCLGNVAVRFWHDQLFAKPACHGGVVAWHQDYSYWTRSQPMSHMTVHIALEDQTEENGTIKYIPGSHKWTRNNGQPLPVLDFNFKDMEGIKTILTEEELAMFKPVSAMLKKGEASFHHALSAQPRRATVLNYFADGVYSNTDGELLEGTTKFKKGQKMEGQFYPLVYDPAWSK</sequence>
<evidence type="ECO:0000313" key="3">
    <source>
        <dbReference type="Proteomes" id="UP001519460"/>
    </source>
</evidence>
<dbReference type="GO" id="GO:0016491">
    <property type="term" value="F:oxidoreductase activity"/>
    <property type="evidence" value="ECO:0007669"/>
    <property type="project" value="UniProtKB-ARBA"/>
</dbReference>